<protein>
    <recommendedName>
        <fullName evidence="4">Tetratricopeptide repeat protein</fullName>
    </recommendedName>
</protein>
<comment type="caution">
    <text evidence="2">The sequence shown here is derived from an EMBL/GenBank/DDBJ whole genome shotgun (WGS) entry which is preliminary data.</text>
</comment>
<dbReference type="EMBL" id="VJXX01000005">
    <property type="protein sequence ID" value="MPY11845.1"/>
    <property type="molecule type" value="Genomic_DNA"/>
</dbReference>
<feature type="transmembrane region" description="Helical" evidence="1">
    <location>
        <begin position="47"/>
        <end position="69"/>
    </location>
</feature>
<dbReference type="InterPro" id="IPR011990">
    <property type="entry name" value="TPR-like_helical_dom_sf"/>
</dbReference>
<sequence>MVNAVDLYRRHKVKLGVLLVTALLVFWLAVAFQRSFLLLGDPEPVAKAIGAGYLLLPCIGAWALIRELLFGAQTQRMARQLDREGGLPVDDLPRTPAGRIVRSAADEAFPAYQAEVESDPENWRSWFRLSCAYDAAGDRKRARRAMREAAKLHRQHGAATAP</sequence>
<organism evidence="2 3">
    <name type="scientific">Arthrobacter bussei</name>
    <dbReference type="NCBI Taxonomy" id="2594179"/>
    <lineage>
        <taxon>Bacteria</taxon>
        <taxon>Bacillati</taxon>
        <taxon>Actinomycetota</taxon>
        <taxon>Actinomycetes</taxon>
        <taxon>Micrococcales</taxon>
        <taxon>Micrococcaceae</taxon>
        <taxon>Arthrobacter</taxon>
    </lineage>
</organism>
<dbReference type="Gene3D" id="1.25.40.10">
    <property type="entry name" value="Tetratricopeptide repeat domain"/>
    <property type="match status" value="1"/>
</dbReference>
<evidence type="ECO:0000313" key="3">
    <source>
        <dbReference type="Proteomes" id="UP000326464"/>
    </source>
</evidence>
<keyword evidence="1" id="KW-0812">Transmembrane</keyword>
<dbReference type="AlphaFoldDB" id="A0A7X1TPP3"/>
<proteinExistence type="predicted"/>
<gene>
    <name evidence="2" type="ORF">FNH21_14155</name>
</gene>
<dbReference type="SUPFAM" id="SSF48452">
    <property type="entry name" value="TPR-like"/>
    <property type="match status" value="1"/>
</dbReference>
<evidence type="ECO:0008006" key="4">
    <source>
        <dbReference type="Google" id="ProtNLM"/>
    </source>
</evidence>
<keyword evidence="1" id="KW-1133">Transmembrane helix</keyword>
<evidence type="ECO:0000313" key="2">
    <source>
        <dbReference type="EMBL" id="MPY11845.1"/>
    </source>
</evidence>
<dbReference type="RefSeq" id="WP_191932017.1">
    <property type="nucleotide sequence ID" value="NZ_VJXX01000005.1"/>
</dbReference>
<reference evidence="3" key="1">
    <citation type="submission" date="2019-07" db="EMBL/GenBank/DDBJ databases">
        <title>Arthrobacter KR32 sp. nov., isolated from mountain cheese made of cows milk.</title>
        <authorList>
            <person name="Flegler A."/>
        </authorList>
    </citation>
    <scope>NUCLEOTIDE SEQUENCE [LARGE SCALE GENOMIC DNA]</scope>
    <source>
        <strain evidence="3">KR32</strain>
    </source>
</reference>
<evidence type="ECO:0000256" key="1">
    <source>
        <dbReference type="SAM" id="Phobius"/>
    </source>
</evidence>
<dbReference type="Proteomes" id="UP000326464">
    <property type="component" value="Unassembled WGS sequence"/>
</dbReference>
<accession>A0A7X1TPP3</accession>
<name>A0A7X1TPP3_9MICC</name>
<keyword evidence="1" id="KW-0472">Membrane</keyword>
<keyword evidence="3" id="KW-1185">Reference proteome</keyword>